<protein>
    <submittedName>
        <fullName evidence="2">Uncharacterized protein</fullName>
    </submittedName>
</protein>
<keyword evidence="1" id="KW-1133">Transmembrane helix</keyword>
<evidence type="ECO:0000256" key="1">
    <source>
        <dbReference type="SAM" id="Phobius"/>
    </source>
</evidence>
<dbReference type="RefSeq" id="WP_164578547.1">
    <property type="nucleotide sequence ID" value="NZ_WUEZ01000039.1"/>
</dbReference>
<dbReference type="EMBL" id="WUEZ01000039">
    <property type="protein sequence ID" value="NEI37712.1"/>
    <property type="molecule type" value="Genomic_DNA"/>
</dbReference>
<comment type="caution">
    <text evidence="2">The sequence shown here is derived from an EMBL/GenBank/DDBJ whole genome shotgun (WGS) entry which is preliminary data.</text>
</comment>
<dbReference type="Proteomes" id="UP000471560">
    <property type="component" value="Unassembled WGS sequence"/>
</dbReference>
<accession>A0A6P0BIA6</accession>
<dbReference type="AlphaFoldDB" id="A0A6P0BIA6"/>
<proteinExistence type="predicted"/>
<evidence type="ECO:0000313" key="3">
    <source>
        <dbReference type="Proteomes" id="UP000471560"/>
    </source>
</evidence>
<feature type="transmembrane region" description="Helical" evidence="1">
    <location>
        <begin position="23"/>
        <end position="42"/>
    </location>
</feature>
<keyword evidence="1" id="KW-0812">Transmembrane</keyword>
<gene>
    <name evidence="2" type="ORF">GR204_27750</name>
</gene>
<organism evidence="2 3">
    <name type="scientific">Rhizobium leguminosarum</name>
    <dbReference type="NCBI Taxonomy" id="384"/>
    <lineage>
        <taxon>Bacteria</taxon>
        <taxon>Pseudomonadati</taxon>
        <taxon>Pseudomonadota</taxon>
        <taxon>Alphaproteobacteria</taxon>
        <taxon>Hyphomicrobiales</taxon>
        <taxon>Rhizobiaceae</taxon>
        <taxon>Rhizobium/Agrobacterium group</taxon>
        <taxon>Rhizobium</taxon>
    </lineage>
</organism>
<keyword evidence="1" id="KW-0472">Membrane</keyword>
<sequence length="174" mass="18942">MLQIVLSDAAADQHGLSQALKDFGIPILVALLTSLFTLVVLGRQLRSGHFSQRYDAFRNKRAVAKALLGEITLLRGILELETDPTIQVAQPILYQANLSQIGRLPSVCILPTISFYAYYTAFFTPGSASRVTTVDKLISSADLAIKELAKFVEGSKSERKSILQNIQGAENSSS</sequence>
<name>A0A6P0BIA6_RHILE</name>
<evidence type="ECO:0000313" key="2">
    <source>
        <dbReference type="EMBL" id="NEI37712.1"/>
    </source>
</evidence>
<reference evidence="2 3" key="1">
    <citation type="submission" date="2019-12" db="EMBL/GenBank/DDBJ databases">
        <title>Rhizobium genotypes associated with high levels of biological nitrogen fixation by grain legumes in a temperate-maritime cropping system.</title>
        <authorList>
            <person name="Maluk M."/>
            <person name="Francesc Ferrando Molina F."/>
            <person name="Lopez Del Egido L."/>
            <person name="Lafos M."/>
            <person name="Langarica-Fuentes A."/>
            <person name="Gebre Yohannes G."/>
            <person name="Young M.W."/>
            <person name="Martin P."/>
            <person name="Gantlett R."/>
            <person name="Kenicer G."/>
            <person name="Hawes C."/>
            <person name="Begg G.S."/>
            <person name="Quilliam R.S."/>
            <person name="Squire G.R."/>
            <person name="Poole P.S."/>
            <person name="Young P.W."/>
            <person name="Iannetta P.M."/>
            <person name="James E.K."/>
        </authorList>
    </citation>
    <scope>NUCLEOTIDE SEQUENCE [LARGE SCALE GENOMIC DNA]</scope>
    <source>
        <strain evidence="2 3">JHI1096</strain>
    </source>
</reference>